<feature type="transmembrane region" description="Helical" evidence="2">
    <location>
        <begin position="12"/>
        <end position="34"/>
    </location>
</feature>
<proteinExistence type="predicted"/>
<sequence>MTNEKNNRVLKKVLIGAGFVGLAALFFLFVRSMLNSDSPVKKPVVQQISLLRPPPPPPPKPEEKPPEPEIKKEEVKIDQPQPEPETPQQTQDDTPAGKDLGVDADGGLGADGFGLIGKKGGRDLFGGGGGKFSGYTGLLKQRIQEALAKDKRLRNGDYKAIVKVWLKHDGSLDHFELTGSSGNPETDAAIKVALTAMPPLRDMPPDDMPQPVKLRISSRT</sequence>
<keyword evidence="2" id="KW-0812">Transmembrane</keyword>
<dbReference type="OrthoDB" id="9154019at2"/>
<dbReference type="Pfam" id="PF13103">
    <property type="entry name" value="TonB_2"/>
    <property type="match status" value="1"/>
</dbReference>
<organism evidence="3 4">
    <name type="scientific">Sulfurirhabdus autotrophica</name>
    <dbReference type="NCBI Taxonomy" id="1706046"/>
    <lineage>
        <taxon>Bacteria</taxon>
        <taxon>Pseudomonadati</taxon>
        <taxon>Pseudomonadota</taxon>
        <taxon>Betaproteobacteria</taxon>
        <taxon>Nitrosomonadales</taxon>
        <taxon>Sulfuricellaceae</taxon>
        <taxon>Sulfurirhabdus</taxon>
    </lineage>
</organism>
<dbReference type="RefSeq" id="WP_124948287.1">
    <property type="nucleotide sequence ID" value="NZ_BHVT01000081.1"/>
</dbReference>
<accession>A0A4R3YCI3</accession>
<feature type="compositionally biased region" description="Low complexity" evidence="1">
    <location>
        <begin position="86"/>
        <end position="103"/>
    </location>
</feature>
<keyword evidence="4" id="KW-1185">Reference proteome</keyword>
<evidence type="ECO:0000313" key="4">
    <source>
        <dbReference type="Proteomes" id="UP000295367"/>
    </source>
</evidence>
<reference evidence="3 4" key="1">
    <citation type="submission" date="2019-03" db="EMBL/GenBank/DDBJ databases">
        <title>Genomic Encyclopedia of Type Strains, Phase IV (KMG-IV): sequencing the most valuable type-strain genomes for metagenomic binning, comparative biology and taxonomic classification.</title>
        <authorList>
            <person name="Goeker M."/>
        </authorList>
    </citation>
    <scope>NUCLEOTIDE SEQUENCE [LARGE SCALE GENOMIC DNA]</scope>
    <source>
        <strain evidence="3 4">DSM 100309</strain>
    </source>
</reference>
<feature type="region of interest" description="Disordered" evidence="1">
    <location>
        <begin position="42"/>
        <end position="104"/>
    </location>
</feature>
<dbReference type="AlphaFoldDB" id="A0A4R3YCI3"/>
<keyword evidence="2" id="KW-1133">Transmembrane helix</keyword>
<protein>
    <submittedName>
        <fullName evidence="3">Outer membrane transport energization protein TonB</fullName>
    </submittedName>
</protein>
<dbReference type="Gene3D" id="3.30.1150.10">
    <property type="match status" value="1"/>
</dbReference>
<keyword evidence="2" id="KW-0472">Membrane</keyword>
<feature type="region of interest" description="Disordered" evidence="1">
    <location>
        <begin position="197"/>
        <end position="220"/>
    </location>
</feature>
<evidence type="ECO:0000256" key="1">
    <source>
        <dbReference type="SAM" id="MobiDB-lite"/>
    </source>
</evidence>
<name>A0A4R3YCI3_9PROT</name>
<dbReference type="Proteomes" id="UP000295367">
    <property type="component" value="Unassembled WGS sequence"/>
</dbReference>
<dbReference type="SUPFAM" id="SSF74653">
    <property type="entry name" value="TolA/TonB C-terminal domain"/>
    <property type="match status" value="1"/>
</dbReference>
<feature type="compositionally biased region" description="Basic and acidic residues" evidence="1">
    <location>
        <begin position="60"/>
        <end position="77"/>
    </location>
</feature>
<comment type="caution">
    <text evidence="3">The sequence shown here is derived from an EMBL/GenBank/DDBJ whole genome shotgun (WGS) entry which is preliminary data.</text>
</comment>
<evidence type="ECO:0000313" key="3">
    <source>
        <dbReference type="EMBL" id="TCV89522.1"/>
    </source>
</evidence>
<dbReference type="EMBL" id="SMCO01000002">
    <property type="protein sequence ID" value="TCV89522.1"/>
    <property type="molecule type" value="Genomic_DNA"/>
</dbReference>
<gene>
    <name evidence="3" type="ORF">EDC63_10239</name>
</gene>
<evidence type="ECO:0000256" key="2">
    <source>
        <dbReference type="SAM" id="Phobius"/>
    </source>
</evidence>